<feature type="domain" description="Leucine--tRNA ligase ubiquitin-like" evidence="8">
    <location>
        <begin position="274"/>
        <end position="385"/>
    </location>
</feature>
<evidence type="ECO:0000256" key="3">
    <source>
        <dbReference type="ARBA" id="ARBA00022741"/>
    </source>
</evidence>
<evidence type="ECO:0000259" key="7">
    <source>
        <dbReference type="Pfam" id="PF08264"/>
    </source>
</evidence>
<dbReference type="Pfam" id="PF08264">
    <property type="entry name" value="Anticodon_1"/>
    <property type="match status" value="1"/>
</dbReference>
<keyword evidence="6" id="KW-0030">Aminoacyl-tRNA synthetase</keyword>
<evidence type="ECO:0000313" key="11">
    <source>
        <dbReference type="Proteomes" id="UP000675881"/>
    </source>
</evidence>
<dbReference type="OrthoDB" id="10249672at2759"/>
<keyword evidence="4" id="KW-0067">ATP-binding</keyword>
<dbReference type="InterPro" id="IPR004493">
    <property type="entry name" value="Leu-tRNA-synth_Ia_arc/euk"/>
</dbReference>
<comment type="similarity">
    <text evidence="1">Belongs to the class-I aminoacyl-tRNA synthetase family.</text>
</comment>
<dbReference type="Proteomes" id="UP000675881">
    <property type="component" value="Chromosome 3"/>
</dbReference>
<evidence type="ECO:0000256" key="5">
    <source>
        <dbReference type="ARBA" id="ARBA00022917"/>
    </source>
</evidence>
<evidence type="ECO:0000313" key="10">
    <source>
        <dbReference type="EMBL" id="CAF2900087.1"/>
    </source>
</evidence>
<dbReference type="Pfam" id="PF22947">
    <property type="entry name" value="ULD_3"/>
    <property type="match status" value="1"/>
</dbReference>
<keyword evidence="5" id="KW-0648">Protein biosynthesis</keyword>
<dbReference type="PANTHER" id="PTHR45794">
    <property type="entry name" value="LEUCYL-TRNA SYNTHETASE"/>
    <property type="match status" value="1"/>
</dbReference>
<evidence type="ECO:0000256" key="6">
    <source>
        <dbReference type="ARBA" id="ARBA00023146"/>
    </source>
</evidence>
<dbReference type="GO" id="GO:0006429">
    <property type="term" value="P:leucyl-tRNA aminoacylation"/>
    <property type="evidence" value="ECO:0007669"/>
    <property type="project" value="InterPro"/>
</dbReference>
<dbReference type="InterPro" id="IPR054509">
    <property type="entry name" value="LARS1_ULD"/>
</dbReference>
<dbReference type="InterPro" id="IPR055416">
    <property type="entry name" value="RBD_LARS1"/>
</dbReference>
<dbReference type="SUPFAM" id="SSF47323">
    <property type="entry name" value="Anticodon-binding domain of a subclass of class I aminoacyl-tRNA synthetases"/>
    <property type="match status" value="1"/>
</dbReference>
<keyword evidence="3" id="KW-0547">Nucleotide-binding</keyword>
<feature type="domain" description="Leucine--tRNA ligase RagD-binding" evidence="9">
    <location>
        <begin position="184"/>
        <end position="250"/>
    </location>
</feature>
<proteinExistence type="inferred from homology"/>
<dbReference type="Gene3D" id="1.10.730.10">
    <property type="entry name" value="Isoleucyl-tRNA Synthetase, Domain 1"/>
    <property type="match status" value="1"/>
</dbReference>
<evidence type="ECO:0000259" key="8">
    <source>
        <dbReference type="Pfam" id="PF22947"/>
    </source>
</evidence>
<evidence type="ECO:0000259" key="9">
    <source>
        <dbReference type="Pfam" id="PF24810"/>
    </source>
</evidence>
<gene>
    <name evidence="10" type="ORF">LSAA_7939</name>
</gene>
<dbReference type="InterPro" id="IPR009080">
    <property type="entry name" value="tRNAsynth_Ia_anticodon-bd"/>
</dbReference>
<evidence type="ECO:0000256" key="1">
    <source>
        <dbReference type="ARBA" id="ARBA00005594"/>
    </source>
</evidence>
<name>A0A7R8CQZ3_LEPSM</name>
<dbReference type="Pfam" id="PF24810">
    <property type="entry name" value="RBD_LARS1"/>
    <property type="match status" value="1"/>
</dbReference>
<evidence type="ECO:0000256" key="4">
    <source>
        <dbReference type="ARBA" id="ARBA00022840"/>
    </source>
</evidence>
<keyword evidence="11" id="KW-1185">Reference proteome</keyword>
<protein>
    <submittedName>
        <fullName evidence="10">LARS</fullName>
        <ecNumber evidence="10">6.1.1.4</ecNumber>
    </submittedName>
</protein>
<organism evidence="10 11">
    <name type="scientific">Lepeophtheirus salmonis</name>
    <name type="common">Salmon louse</name>
    <name type="synonym">Caligus salmonis</name>
    <dbReference type="NCBI Taxonomy" id="72036"/>
    <lineage>
        <taxon>Eukaryota</taxon>
        <taxon>Metazoa</taxon>
        <taxon>Ecdysozoa</taxon>
        <taxon>Arthropoda</taxon>
        <taxon>Crustacea</taxon>
        <taxon>Multicrustacea</taxon>
        <taxon>Hexanauplia</taxon>
        <taxon>Copepoda</taxon>
        <taxon>Siphonostomatoida</taxon>
        <taxon>Caligidae</taxon>
        <taxon>Lepeophtheirus</taxon>
    </lineage>
</organism>
<reference evidence="10" key="1">
    <citation type="submission" date="2021-02" db="EMBL/GenBank/DDBJ databases">
        <authorList>
            <person name="Bekaert M."/>
        </authorList>
    </citation>
    <scope>NUCLEOTIDE SEQUENCE</scope>
    <source>
        <strain evidence="10">IoA-00</strain>
    </source>
</reference>
<dbReference type="InterPro" id="IPR013155">
    <property type="entry name" value="M/V/L/I-tRNA-synth_anticd-bd"/>
</dbReference>
<dbReference type="EC" id="6.1.1.4" evidence="10"/>
<dbReference type="GO" id="GO:0005524">
    <property type="term" value="F:ATP binding"/>
    <property type="evidence" value="ECO:0007669"/>
    <property type="project" value="UniProtKB-KW"/>
</dbReference>
<accession>A0A7R8CQZ3</accession>
<dbReference type="EMBL" id="HG994582">
    <property type="protein sequence ID" value="CAF2900087.1"/>
    <property type="molecule type" value="Genomic_DNA"/>
</dbReference>
<feature type="domain" description="Methionyl/Valyl/Leucyl/Isoleucyl-tRNA synthetase anticodon-binding" evidence="7">
    <location>
        <begin position="62"/>
        <end position="180"/>
    </location>
</feature>
<dbReference type="GO" id="GO:0004823">
    <property type="term" value="F:leucine-tRNA ligase activity"/>
    <property type="evidence" value="ECO:0007669"/>
    <property type="project" value="UniProtKB-EC"/>
</dbReference>
<evidence type="ECO:0000256" key="2">
    <source>
        <dbReference type="ARBA" id="ARBA00022598"/>
    </source>
</evidence>
<dbReference type="AlphaFoldDB" id="A0A7R8CQZ3"/>
<keyword evidence="2 10" id="KW-0436">Ligase</keyword>
<sequence>MRLALADAGDSVEDANFAETLAEAGILRLYNFIEWVKEMIDEKDITFRTDKSFNFHDTVFANEMNKRSLRRIKTLVICFSEKAFERDFFEMQQSRDKYRELCGAVGVQKALVLQFIEVQSILLSPICPHVSEHIWKLLGKEGSILTIKWPKAQEVDDIIIKSFRNKKLSKEVSPSKPTHATAYVAKTYPNWQCIVLSKLKEMYTSSPGAIPDNKVVSQELGKIPELKKWMKKIMPFVQFTKDRVAATGITRIIFVQIWVWMDWKLITLTWHQITEPSVSITFSNNQPHSGLFEFVCGILEGDTTESVIARLCRTERGIKNVSKVKLFRYSDPLMGSRKMPSLDKPFDGKVEITPSDIWSVDLQGGNVFIMNRDSKESVGNKIVYNIC</sequence>
<dbReference type="PANTHER" id="PTHR45794:SF1">
    <property type="entry name" value="LEUCINE--TRNA LIGASE, CYTOPLASMIC"/>
    <property type="match status" value="1"/>
</dbReference>